<dbReference type="InterPro" id="IPR027749">
    <property type="entry name" value="TTLL12"/>
</dbReference>
<dbReference type="InterPro" id="IPR004344">
    <property type="entry name" value="TTL/TTLL_fam"/>
</dbReference>
<dbReference type="PANTHER" id="PTHR46088:SF1">
    <property type="entry name" value="TUBULIN--TYROSINE LIGASE-LIKE PROTEIN 12"/>
    <property type="match status" value="1"/>
</dbReference>
<reference evidence="1" key="2">
    <citation type="submission" date="2025-09" db="UniProtKB">
        <authorList>
            <consortium name="Ensembl"/>
        </authorList>
    </citation>
    <scope>IDENTIFICATION</scope>
</reference>
<evidence type="ECO:0000313" key="2">
    <source>
        <dbReference type="Proteomes" id="UP000472270"/>
    </source>
</evidence>
<dbReference type="Ensembl" id="ENSSRHT00000104152.1">
    <property type="protein sequence ID" value="ENSSRHP00000101412.1"/>
    <property type="gene ID" value="ENSSRHG00000049690.1"/>
</dbReference>
<dbReference type="Pfam" id="PF03133">
    <property type="entry name" value="TTL"/>
    <property type="match status" value="1"/>
</dbReference>
<sequence length="69" mass="8533">MTFITLSTEYQKFKWKNCRDRVVQPQILEVNFSPDFEQACRYHPKFYDHMFRTLFLDQTEQCPVTQIFF</sequence>
<reference evidence="1" key="1">
    <citation type="submission" date="2025-08" db="UniProtKB">
        <authorList>
            <consortium name="Ensembl"/>
        </authorList>
    </citation>
    <scope>IDENTIFICATION</scope>
</reference>
<name>A0A673NKD0_9TELE</name>
<evidence type="ECO:0000313" key="1">
    <source>
        <dbReference type="Ensembl" id="ENSSRHP00000101412.1"/>
    </source>
</evidence>
<protein>
    <submittedName>
        <fullName evidence="1">Uncharacterized protein</fullName>
    </submittedName>
</protein>
<dbReference type="GO" id="GO:0005737">
    <property type="term" value="C:cytoplasm"/>
    <property type="evidence" value="ECO:0007669"/>
    <property type="project" value="TreeGrafter"/>
</dbReference>
<dbReference type="Proteomes" id="UP000472270">
    <property type="component" value="Unassembled WGS sequence"/>
</dbReference>
<dbReference type="PANTHER" id="PTHR46088">
    <property type="entry name" value="TUBULIN--TYROSINE LIGASE-LIKE PROTEIN 12"/>
    <property type="match status" value="1"/>
</dbReference>
<organism evidence="1 2">
    <name type="scientific">Sinocyclocheilus rhinocerous</name>
    <dbReference type="NCBI Taxonomy" id="307959"/>
    <lineage>
        <taxon>Eukaryota</taxon>
        <taxon>Metazoa</taxon>
        <taxon>Chordata</taxon>
        <taxon>Craniata</taxon>
        <taxon>Vertebrata</taxon>
        <taxon>Euteleostomi</taxon>
        <taxon>Actinopterygii</taxon>
        <taxon>Neopterygii</taxon>
        <taxon>Teleostei</taxon>
        <taxon>Ostariophysi</taxon>
        <taxon>Cypriniformes</taxon>
        <taxon>Cyprinidae</taxon>
        <taxon>Cyprininae</taxon>
        <taxon>Sinocyclocheilus</taxon>
    </lineage>
</organism>
<accession>A0A673NKD0</accession>
<dbReference type="AlphaFoldDB" id="A0A673NKD0"/>
<proteinExistence type="predicted"/>
<keyword evidence="2" id="KW-1185">Reference proteome</keyword>